<feature type="compositionally biased region" description="Polar residues" evidence="1">
    <location>
        <begin position="165"/>
        <end position="196"/>
    </location>
</feature>
<dbReference type="OrthoDB" id="10590097at2759"/>
<dbReference type="AlphaFoldDB" id="A0A9P5CQF7"/>
<dbReference type="RefSeq" id="XP_040778139.1">
    <property type="nucleotide sequence ID" value="XM_040920313.1"/>
</dbReference>
<protein>
    <submittedName>
        <fullName evidence="2">Uncharacterized protein</fullName>
    </submittedName>
</protein>
<name>A0A9P5CQF7_CRYP1</name>
<feature type="compositionally biased region" description="Polar residues" evidence="1">
    <location>
        <begin position="103"/>
        <end position="117"/>
    </location>
</feature>
<feature type="region of interest" description="Disordered" evidence="1">
    <location>
        <begin position="1"/>
        <end position="231"/>
    </location>
</feature>
<keyword evidence="3" id="KW-1185">Reference proteome</keyword>
<feature type="compositionally biased region" description="Basic and acidic residues" evidence="1">
    <location>
        <begin position="52"/>
        <end position="73"/>
    </location>
</feature>
<evidence type="ECO:0000313" key="3">
    <source>
        <dbReference type="Proteomes" id="UP000803844"/>
    </source>
</evidence>
<dbReference type="EMBL" id="MU032346">
    <property type="protein sequence ID" value="KAF3767178.1"/>
    <property type="molecule type" value="Genomic_DNA"/>
</dbReference>
<reference evidence="2" key="1">
    <citation type="journal article" date="2020" name="Phytopathology">
        <title>Genome sequence of the chestnut blight fungus Cryphonectria parasitica EP155: A fundamental resource for an archetypical invasive plant pathogen.</title>
        <authorList>
            <person name="Crouch J.A."/>
            <person name="Dawe A."/>
            <person name="Aerts A."/>
            <person name="Barry K."/>
            <person name="Churchill A.C.L."/>
            <person name="Grimwood J."/>
            <person name="Hillman B."/>
            <person name="Milgroom M.G."/>
            <person name="Pangilinan J."/>
            <person name="Smith M."/>
            <person name="Salamov A."/>
            <person name="Schmutz J."/>
            <person name="Yadav J."/>
            <person name="Grigoriev I.V."/>
            <person name="Nuss D."/>
        </authorList>
    </citation>
    <scope>NUCLEOTIDE SEQUENCE</scope>
    <source>
        <strain evidence="2">EP155</strain>
    </source>
</reference>
<dbReference type="Proteomes" id="UP000803844">
    <property type="component" value="Unassembled WGS sequence"/>
</dbReference>
<evidence type="ECO:0000256" key="1">
    <source>
        <dbReference type="SAM" id="MobiDB-lite"/>
    </source>
</evidence>
<accession>A0A9P5CQF7</accession>
<feature type="compositionally biased region" description="Basic and acidic residues" evidence="1">
    <location>
        <begin position="203"/>
        <end position="212"/>
    </location>
</feature>
<comment type="caution">
    <text evidence="2">The sequence shown here is derived from an EMBL/GenBank/DDBJ whole genome shotgun (WGS) entry which is preliminary data.</text>
</comment>
<proteinExistence type="predicted"/>
<feature type="compositionally biased region" description="Basic residues" evidence="1">
    <location>
        <begin position="74"/>
        <end position="86"/>
    </location>
</feature>
<sequence length="514" mass="56672">MVVASPSTSGRPISRKRSRSENTKNNPKRARLLSPIEEVFTEEPNELQGHNGKAEPGDRAVENRIPASREPRAGRGRGRSRGRGRGRVRENNMRKPGPAANLTAATSQPRASSATGFSQGGAKAQQVKAGSEDAPARVPSLPSPPAPSDHAVKRSNSPPAPVEVTATTAINTSELQTLPGATQTGNQDVPSVSTPRLNIPDKSSAEGDDHRSQPTRGQTKGRPQASKVPSTFLNKEEDLDSDRTGLLFRSSDGKTMRFTEDEEILQPMCQNPLYAPYLFELAIWNILDKTFFARNSVTWAYENFNHETHTFSESGGLARVINNLTRVWGTSTKDETKLYSKRLRFFEWRKNAVDFVFETLISHASCEQMANESIFHILWTWLDALKPTFMTGDATAWDTLVLRTTRLVTTAANLAVKMRRSPDGVWSPFIPTAGSRAAEGAVRVHARTEVALPPEQDSLQPGSMVVLTVVPGLSKYTVRRCEKDQTFSVVRRRIRRRARCFVDLGLSQVQASSA</sequence>
<gene>
    <name evidence="2" type="ORF">M406DRAFT_328273</name>
</gene>
<feature type="compositionally biased region" description="Polar residues" evidence="1">
    <location>
        <begin position="1"/>
        <end position="11"/>
    </location>
</feature>
<dbReference type="GeneID" id="63837442"/>
<organism evidence="2 3">
    <name type="scientific">Cryphonectria parasitica (strain ATCC 38755 / EP155)</name>
    <dbReference type="NCBI Taxonomy" id="660469"/>
    <lineage>
        <taxon>Eukaryota</taxon>
        <taxon>Fungi</taxon>
        <taxon>Dikarya</taxon>
        <taxon>Ascomycota</taxon>
        <taxon>Pezizomycotina</taxon>
        <taxon>Sordariomycetes</taxon>
        <taxon>Sordariomycetidae</taxon>
        <taxon>Diaporthales</taxon>
        <taxon>Cryphonectriaceae</taxon>
        <taxon>Cryphonectria-Endothia species complex</taxon>
        <taxon>Cryphonectria</taxon>
    </lineage>
</organism>
<evidence type="ECO:0000313" key="2">
    <source>
        <dbReference type="EMBL" id="KAF3767178.1"/>
    </source>
</evidence>